<sequence length="376" mass="41600">MFWHSLGLAAQISVRSVCSKDVTLSHYSPLQVMAGSRKSKRPHSASPCRPEGRLSRNKVFFIGGLLFIFFVFRVYPSNQPSPLGSAGGWDGSVSRGAFAGAVQIPIDHFNMSDTRRFTNRYWMNDTYYRKGGPVFLHDGGEAGVSDRGAAQMLGGDMVSALLELAKTYNGVAVVWEHRFFGESMPFKTNKTTGIAFDGYDAYKYLNNEQALEDVVYFAEHFQPPGHEGRKISSNSTPWIVIGGSYAGVRAAMLRLRNPEVFFASWSSSAPVQTQVENPEYYNTIVQNMPKNCSADVHAAITYADEILLHGTNEETALLKRALFLTNNATSGGSQDMVTVPGERKPEDITYFDAASILASAFHAFPVFQMVGYHFIY</sequence>
<evidence type="ECO:0000256" key="5">
    <source>
        <dbReference type="ARBA" id="ARBA00023180"/>
    </source>
</evidence>
<evidence type="ECO:0000256" key="4">
    <source>
        <dbReference type="ARBA" id="ARBA00022801"/>
    </source>
</evidence>
<gene>
    <name evidence="7" type="ORF">PAC_18500</name>
</gene>
<evidence type="ECO:0000256" key="6">
    <source>
        <dbReference type="SAM" id="Phobius"/>
    </source>
</evidence>
<dbReference type="OrthoDB" id="1735038at2759"/>
<dbReference type="PANTHER" id="PTHR11010">
    <property type="entry name" value="PROTEASE S28 PRO-X CARBOXYPEPTIDASE-RELATED"/>
    <property type="match status" value="1"/>
</dbReference>
<evidence type="ECO:0000256" key="3">
    <source>
        <dbReference type="ARBA" id="ARBA00022729"/>
    </source>
</evidence>
<keyword evidence="6" id="KW-1133">Transmembrane helix</keyword>
<organism evidence="7 8">
    <name type="scientific">Phialocephala subalpina</name>
    <dbReference type="NCBI Taxonomy" id="576137"/>
    <lineage>
        <taxon>Eukaryota</taxon>
        <taxon>Fungi</taxon>
        <taxon>Dikarya</taxon>
        <taxon>Ascomycota</taxon>
        <taxon>Pezizomycotina</taxon>
        <taxon>Leotiomycetes</taxon>
        <taxon>Helotiales</taxon>
        <taxon>Mollisiaceae</taxon>
        <taxon>Phialocephala</taxon>
        <taxon>Phialocephala fortinii species complex</taxon>
    </lineage>
</organism>
<dbReference type="GO" id="GO:0070008">
    <property type="term" value="F:serine-type exopeptidase activity"/>
    <property type="evidence" value="ECO:0007669"/>
    <property type="project" value="InterPro"/>
</dbReference>
<dbReference type="GO" id="GO:0006508">
    <property type="term" value="P:proteolysis"/>
    <property type="evidence" value="ECO:0007669"/>
    <property type="project" value="UniProtKB-KW"/>
</dbReference>
<keyword evidence="2" id="KW-0645">Protease</keyword>
<evidence type="ECO:0000313" key="7">
    <source>
        <dbReference type="EMBL" id="CZR68601.1"/>
    </source>
</evidence>
<evidence type="ECO:0000256" key="1">
    <source>
        <dbReference type="ARBA" id="ARBA00011079"/>
    </source>
</evidence>
<dbReference type="Gene3D" id="3.40.50.1820">
    <property type="entry name" value="alpha/beta hydrolase"/>
    <property type="match status" value="1"/>
</dbReference>
<reference evidence="7 8" key="1">
    <citation type="submission" date="2016-03" db="EMBL/GenBank/DDBJ databases">
        <authorList>
            <person name="Ploux O."/>
        </authorList>
    </citation>
    <scope>NUCLEOTIDE SEQUENCE [LARGE SCALE GENOMIC DNA]</scope>
    <source>
        <strain evidence="7 8">UAMH 11012</strain>
    </source>
</reference>
<dbReference type="SUPFAM" id="SSF53474">
    <property type="entry name" value="alpha/beta-Hydrolases"/>
    <property type="match status" value="1"/>
</dbReference>
<name>A0A1L7XU93_9HELO</name>
<dbReference type="EMBL" id="FJOG01000057">
    <property type="protein sequence ID" value="CZR68601.1"/>
    <property type="molecule type" value="Genomic_DNA"/>
</dbReference>
<dbReference type="InterPro" id="IPR029058">
    <property type="entry name" value="AB_hydrolase_fold"/>
</dbReference>
<keyword evidence="4" id="KW-0378">Hydrolase</keyword>
<dbReference type="AlphaFoldDB" id="A0A1L7XU93"/>
<dbReference type="GO" id="GO:0008239">
    <property type="term" value="F:dipeptidyl-peptidase activity"/>
    <property type="evidence" value="ECO:0007669"/>
    <property type="project" value="TreeGrafter"/>
</dbReference>
<comment type="similarity">
    <text evidence="1">Belongs to the peptidase S28 family.</text>
</comment>
<keyword evidence="8" id="KW-1185">Reference proteome</keyword>
<dbReference type="Proteomes" id="UP000184330">
    <property type="component" value="Unassembled WGS sequence"/>
</dbReference>
<dbReference type="PANTHER" id="PTHR11010:SF117">
    <property type="entry name" value="SERINE PROTEASE 16"/>
    <property type="match status" value="1"/>
</dbReference>
<dbReference type="InterPro" id="IPR008758">
    <property type="entry name" value="Peptidase_S28"/>
</dbReference>
<feature type="transmembrane region" description="Helical" evidence="6">
    <location>
        <begin position="59"/>
        <end position="75"/>
    </location>
</feature>
<accession>A0A1L7XU93</accession>
<keyword evidence="6" id="KW-0812">Transmembrane</keyword>
<protein>
    <submittedName>
        <fullName evidence="7">Uncharacterized protein</fullName>
    </submittedName>
</protein>
<keyword evidence="5" id="KW-0325">Glycoprotein</keyword>
<evidence type="ECO:0000313" key="8">
    <source>
        <dbReference type="Proteomes" id="UP000184330"/>
    </source>
</evidence>
<keyword evidence="3" id="KW-0732">Signal</keyword>
<dbReference type="Pfam" id="PF05577">
    <property type="entry name" value="Peptidase_S28"/>
    <property type="match status" value="1"/>
</dbReference>
<keyword evidence="6" id="KW-0472">Membrane</keyword>
<proteinExistence type="inferred from homology"/>
<evidence type="ECO:0000256" key="2">
    <source>
        <dbReference type="ARBA" id="ARBA00022670"/>
    </source>
</evidence>